<evidence type="ECO:0000256" key="4">
    <source>
        <dbReference type="ARBA" id="ARBA00022452"/>
    </source>
</evidence>
<accession>Q3ASL2</accession>
<dbReference type="PANTHER" id="PTHR30026">
    <property type="entry name" value="OUTER MEMBRANE PROTEIN TOLC"/>
    <property type="match status" value="1"/>
</dbReference>
<organism evidence="9">
    <name type="scientific">Chlorobium chlorochromatii (strain CaD3)</name>
    <dbReference type="NCBI Taxonomy" id="340177"/>
    <lineage>
        <taxon>Bacteria</taxon>
        <taxon>Pseudomonadati</taxon>
        <taxon>Chlorobiota</taxon>
        <taxon>Chlorobiia</taxon>
        <taxon>Chlorobiales</taxon>
        <taxon>Chlorobiaceae</taxon>
        <taxon>Chlorobium/Pelodictyon group</taxon>
        <taxon>Chlorobium</taxon>
    </lineage>
</organism>
<dbReference type="InterPro" id="IPR010130">
    <property type="entry name" value="T1SS_OMP_TolC"/>
</dbReference>
<evidence type="ECO:0000313" key="9">
    <source>
        <dbReference type="EMBL" id="ABB28013.1"/>
    </source>
</evidence>
<keyword evidence="7" id="KW-0998">Cell outer membrane</keyword>
<name>Q3ASL2_CHLCH</name>
<comment type="similarity">
    <text evidence="2">Belongs to the outer membrane factor (OMF) (TC 1.B.17) family.</text>
</comment>
<dbReference type="NCBIfam" id="TIGR01844">
    <property type="entry name" value="type_I_sec_TolC"/>
    <property type="match status" value="1"/>
</dbReference>
<dbReference type="HOGENOM" id="CLU_012817_0_2_10"/>
<dbReference type="AlphaFoldDB" id="Q3ASL2"/>
<dbReference type="OrthoDB" id="9813458at2"/>
<evidence type="ECO:0000256" key="5">
    <source>
        <dbReference type="ARBA" id="ARBA00022692"/>
    </source>
</evidence>
<dbReference type="STRING" id="340177.Cag_0744"/>
<sequence>MRCHLKKIASLLLLLVLSVSAFPLHAETLDLATAYRKAMEYDARLRAAKADNAIYREEVGKARSQLRPNIRGNASRGRSTTQRGNKYGFYPADSYNTVNYGVTFRQTIFNFSSTAAYDQAKLVAMKSDTDFRKEEEMVMVRIAEAYCNVLFAEDNLAFNNSFKTAAKEQLQQAKKRFAKGVGTLIEVEEAQASYDQADAQGIDMQNNLEFSRRELEHLTGIYPSELRAVDAAKLPLFAQQESFEVWLERARTANASVESARHEILIAKKEAAKQRGAQYPSLELVAGRNYSESENNYSIGAIYNTYSVSMQLSWPIYTGGYGSSSIRQADAKKIKAEEQYSLQVRQMESDVRKYYNSVAGSIALVKAYQQAVNSREVALKGMKRGFQAGLRSNVEVLDAEQKLFASRRDLAKSRYQYILNLLMLKQAAGVLQPQDVDEVNGWFAKASLK</sequence>
<keyword evidence="6" id="KW-0472">Membrane</keyword>
<dbReference type="Gene3D" id="1.20.1600.10">
    <property type="entry name" value="Outer membrane efflux proteins (OEP)"/>
    <property type="match status" value="1"/>
</dbReference>
<comment type="subcellular location">
    <subcellularLocation>
        <location evidence="1">Cell outer membrane</location>
    </subcellularLocation>
</comment>
<keyword evidence="8" id="KW-0732">Signal</keyword>
<dbReference type="GO" id="GO:0015288">
    <property type="term" value="F:porin activity"/>
    <property type="evidence" value="ECO:0007669"/>
    <property type="project" value="TreeGrafter"/>
</dbReference>
<feature type="chain" id="PRO_5004223951" evidence="8">
    <location>
        <begin position="27"/>
        <end position="449"/>
    </location>
</feature>
<dbReference type="EMBL" id="CP000108">
    <property type="protein sequence ID" value="ABB28013.1"/>
    <property type="molecule type" value="Genomic_DNA"/>
</dbReference>
<dbReference type="eggNOG" id="COG1538">
    <property type="taxonomic scope" value="Bacteria"/>
</dbReference>
<dbReference type="InterPro" id="IPR051906">
    <property type="entry name" value="TolC-like"/>
</dbReference>
<reference evidence="9" key="1">
    <citation type="submission" date="2005-08" db="EMBL/GenBank/DDBJ databases">
        <title>Complete sequence of Chlorobium chlorochromatii CaD3.</title>
        <authorList>
            <person name="Copeland A."/>
            <person name="Lucas S."/>
            <person name="Lapidus A."/>
            <person name="Barry K."/>
            <person name="Detter J.C."/>
            <person name="Glavina T."/>
            <person name="Hammon N."/>
            <person name="Israni S."/>
            <person name="Pitluck S."/>
            <person name="Bryant D."/>
            <person name="Schmutz J."/>
            <person name="Larimer F."/>
            <person name="Land M."/>
            <person name="Kyrpides N."/>
            <person name="Ivanova N."/>
            <person name="Richardson P."/>
        </authorList>
    </citation>
    <scope>NUCLEOTIDE SEQUENCE [LARGE SCALE GENOMIC DNA]</scope>
    <source>
        <strain evidence="9">CaD3</strain>
    </source>
</reference>
<evidence type="ECO:0000256" key="3">
    <source>
        <dbReference type="ARBA" id="ARBA00022448"/>
    </source>
</evidence>
<dbReference type="SUPFAM" id="SSF56954">
    <property type="entry name" value="Outer membrane efflux proteins (OEP)"/>
    <property type="match status" value="1"/>
</dbReference>
<evidence type="ECO:0000256" key="6">
    <source>
        <dbReference type="ARBA" id="ARBA00023136"/>
    </source>
</evidence>
<dbReference type="KEGG" id="cch:Cag_0744"/>
<keyword evidence="5" id="KW-0812">Transmembrane</keyword>
<dbReference type="GO" id="GO:0015562">
    <property type="term" value="F:efflux transmembrane transporter activity"/>
    <property type="evidence" value="ECO:0007669"/>
    <property type="project" value="InterPro"/>
</dbReference>
<keyword evidence="4" id="KW-1134">Transmembrane beta strand</keyword>
<dbReference type="GO" id="GO:0009279">
    <property type="term" value="C:cell outer membrane"/>
    <property type="evidence" value="ECO:0007669"/>
    <property type="project" value="UniProtKB-SubCell"/>
</dbReference>
<dbReference type="PANTHER" id="PTHR30026:SF20">
    <property type="entry name" value="OUTER MEMBRANE PROTEIN TOLC"/>
    <property type="match status" value="1"/>
</dbReference>
<dbReference type="GO" id="GO:1990281">
    <property type="term" value="C:efflux pump complex"/>
    <property type="evidence" value="ECO:0007669"/>
    <property type="project" value="TreeGrafter"/>
</dbReference>
<dbReference type="InterPro" id="IPR003423">
    <property type="entry name" value="OMP_efflux"/>
</dbReference>
<evidence type="ECO:0000256" key="2">
    <source>
        <dbReference type="ARBA" id="ARBA00007613"/>
    </source>
</evidence>
<evidence type="ECO:0000256" key="7">
    <source>
        <dbReference type="ARBA" id="ARBA00023237"/>
    </source>
</evidence>
<protein>
    <submittedName>
        <fullName evidence="9">Type I secretion outer membrane protein, TolC</fullName>
    </submittedName>
</protein>
<gene>
    <name evidence="9" type="ordered locus">Cag_0744</name>
</gene>
<dbReference type="Pfam" id="PF02321">
    <property type="entry name" value="OEP"/>
    <property type="match status" value="2"/>
</dbReference>
<evidence type="ECO:0000256" key="1">
    <source>
        <dbReference type="ARBA" id="ARBA00004442"/>
    </source>
</evidence>
<keyword evidence="3" id="KW-0813">Transport</keyword>
<feature type="signal peptide" evidence="8">
    <location>
        <begin position="1"/>
        <end position="26"/>
    </location>
</feature>
<evidence type="ECO:0000256" key="8">
    <source>
        <dbReference type="SAM" id="SignalP"/>
    </source>
</evidence>
<proteinExistence type="inferred from homology"/>